<reference evidence="2 3" key="1">
    <citation type="journal article" date="2014" name="Genome Announc.">
        <title>Draft genome sequences of eight enterohepatic helicobacter species isolated from both laboratory and wild rodents.</title>
        <authorList>
            <person name="Sheh A."/>
            <person name="Shen Z."/>
            <person name="Fox J.G."/>
        </authorList>
    </citation>
    <scope>NUCLEOTIDE SEQUENCE [LARGE SCALE GENOMIC DNA]</scope>
    <source>
        <strain evidence="2 3">MIT 97-6194</strain>
    </source>
</reference>
<dbReference type="Gene3D" id="3.40.50.300">
    <property type="entry name" value="P-loop containing nucleotide triphosphate hydrolases"/>
    <property type="match status" value="2"/>
</dbReference>
<proteinExistence type="predicted"/>
<dbReference type="Proteomes" id="UP000477070">
    <property type="component" value="Unassembled WGS sequence"/>
</dbReference>
<organism evidence="2 3">
    <name type="scientific">Helicobacter saguini</name>
    <dbReference type="NCBI Taxonomy" id="1548018"/>
    <lineage>
        <taxon>Bacteria</taxon>
        <taxon>Pseudomonadati</taxon>
        <taxon>Campylobacterota</taxon>
        <taxon>Epsilonproteobacteria</taxon>
        <taxon>Campylobacterales</taxon>
        <taxon>Helicobacteraceae</taxon>
        <taxon>Helicobacter</taxon>
    </lineage>
</organism>
<dbReference type="PANTHER" id="PTHR11070">
    <property type="entry name" value="UVRD / RECB / PCRA DNA HELICASE FAMILY MEMBER"/>
    <property type="match status" value="1"/>
</dbReference>
<dbReference type="Pfam" id="PF13245">
    <property type="entry name" value="AAA_19"/>
    <property type="match status" value="1"/>
</dbReference>
<dbReference type="PANTHER" id="PTHR11070:SF30">
    <property type="entry name" value="F-BOX DNA HELICASE 1"/>
    <property type="match status" value="1"/>
</dbReference>
<dbReference type="InterPro" id="IPR000212">
    <property type="entry name" value="DNA_helicase_UvrD/REP"/>
</dbReference>
<dbReference type="AlphaFoldDB" id="A0A347VRK8"/>
<evidence type="ECO:0000313" key="2">
    <source>
        <dbReference type="EMBL" id="TLD94435.1"/>
    </source>
</evidence>
<gene>
    <name evidence="1" type="ORF">DCO61_01920</name>
    <name evidence="2" type="ORF">LS64_005770</name>
</gene>
<dbReference type="GO" id="GO:0000725">
    <property type="term" value="P:recombinational repair"/>
    <property type="evidence" value="ECO:0007669"/>
    <property type="project" value="TreeGrafter"/>
</dbReference>
<reference evidence="2" key="3">
    <citation type="submission" date="2018-04" db="EMBL/GenBank/DDBJ databases">
        <authorList>
            <person name="Sheh A."/>
            <person name="Shen Z."/>
            <person name="Mannion A.J."/>
            <person name="Fox J.G."/>
        </authorList>
    </citation>
    <scope>NUCLEOTIDE SEQUENCE</scope>
    <source>
        <strain evidence="2">MIT 97-6194</strain>
    </source>
</reference>
<dbReference type="GO" id="GO:0043138">
    <property type="term" value="F:3'-5' DNA helicase activity"/>
    <property type="evidence" value="ECO:0007669"/>
    <property type="project" value="TreeGrafter"/>
</dbReference>
<protein>
    <submittedName>
        <fullName evidence="1">AAA family ATPase</fullName>
    </submittedName>
</protein>
<dbReference type="RefSeq" id="WP_034570472.1">
    <property type="nucleotide sequence ID" value="NZ_JRMP02000007.1"/>
</dbReference>
<dbReference type="Proteomes" id="UP000029714">
    <property type="component" value="Unassembled WGS sequence"/>
</dbReference>
<sequence length="483" mass="56653">MSEEQLEIIECAKNMQNGEILKINACAGSGKTTTLVAIAESMPNERFLYLAFNKNVVLEARQKFPPNVDVKTLHALAYASVIAPHDYEVGHELKVHDLQEIFNDNFRNKRKRWSKWADLLKDIKTYLNSKEIVPNDDIKPYVKELFRLMKEREIPYTHSFYLKEYQWKKNKNLHIYDYILLDEAQDTNDNTLNIFLDNPCKKILVGDSNQNIYGFLDTINALLIVESNYEKYLTNSFRTPQSILDKANFFLKKYANLKYNMKSMANFIDIKTMVILTRTNARIIEYVIKEMENDTKNINLLKNPDEIFECSIALLNFQNNEELSKKYAFLNSFQDLYKIKEYAEATYDNELKFAYELVNKYNDRIYDALEYAKSFLFNNLDSKSDILSAHSAKGLEWDSVVIASDFDDINTLKTRLSKAIAVKQKDKEKIKKYKQYLVQETNLYYVALTRTRVSCQDLTSNNKFYEKCLESEKQSKTNPKNYT</sequence>
<reference evidence="1 4" key="4">
    <citation type="submission" date="2019-12" db="EMBL/GenBank/DDBJ databases">
        <title>Multi-Generational Helicobacter saguini Isolates.</title>
        <authorList>
            <person name="Mannion A."/>
            <person name="Shen Z."/>
            <person name="Fox J.G."/>
        </authorList>
    </citation>
    <scope>NUCLEOTIDE SEQUENCE [LARGE SCALE GENOMIC DNA]</scope>
    <source>
        <strain evidence="1">16-048</strain>
        <strain evidence="4">16-048 (F4)</strain>
    </source>
</reference>
<comment type="caution">
    <text evidence="2">The sequence shown here is derived from an EMBL/GenBank/DDBJ whole genome shotgun (WGS) entry which is preliminary data.</text>
</comment>
<dbReference type="GO" id="GO:0003677">
    <property type="term" value="F:DNA binding"/>
    <property type="evidence" value="ECO:0007669"/>
    <property type="project" value="InterPro"/>
</dbReference>
<dbReference type="EMBL" id="JRMP02000007">
    <property type="protein sequence ID" value="TLD94435.1"/>
    <property type="molecule type" value="Genomic_DNA"/>
</dbReference>
<dbReference type="OrthoDB" id="5318045at2"/>
<evidence type="ECO:0000313" key="1">
    <source>
        <dbReference type="EMBL" id="MWV68814.1"/>
    </source>
</evidence>
<dbReference type="STRING" id="1548018.LS64_03115"/>
<keyword evidence="3" id="KW-1185">Reference proteome</keyword>
<dbReference type="GO" id="GO:0005524">
    <property type="term" value="F:ATP binding"/>
    <property type="evidence" value="ECO:0007669"/>
    <property type="project" value="InterPro"/>
</dbReference>
<dbReference type="SUPFAM" id="SSF52540">
    <property type="entry name" value="P-loop containing nucleoside triphosphate hydrolases"/>
    <property type="match status" value="1"/>
</dbReference>
<name>A0A347VRK8_9HELI</name>
<dbReference type="EMBL" id="QBIU01000001">
    <property type="protein sequence ID" value="MWV68814.1"/>
    <property type="molecule type" value="Genomic_DNA"/>
</dbReference>
<reference evidence="2 3" key="2">
    <citation type="journal article" date="2016" name="Infect. Immun.">
        <title>Helicobacter saguini, a Novel Helicobacter Isolated from Cotton-Top Tamarins with Ulcerative Colitis, Has Proinflammatory Properties and Induces Typhlocolitis and Dysplasia in Gnotobiotic IL-10-/- Mice.</title>
        <authorList>
            <person name="Shen Z."/>
            <person name="Mannion A."/>
            <person name="Whary M.T."/>
            <person name="Muthupalani S."/>
            <person name="Sheh A."/>
            <person name="Feng Y."/>
            <person name="Gong G."/>
            <person name="Vandamme P."/>
            <person name="Holcombe H.R."/>
            <person name="Paster B.J."/>
            <person name="Fox J.G."/>
        </authorList>
    </citation>
    <scope>NUCLEOTIDE SEQUENCE [LARGE SCALE GENOMIC DNA]</scope>
    <source>
        <strain evidence="2 3">MIT 97-6194</strain>
    </source>
</reference>
<accession>A0A347VRK8</accession>
<evidence type="ECO:0000313" key="4">
    <source>
        <dbReference type="Proteomes" id="UP000477070"/>
    </source>
</evidence>
<dbReference type="InterPro" id="IPR027417">
    <property type="entry name" value="P-loop_NTPase"/>
</dbReference>
<evidence type="ECO:0000313" key="3">
    <source>
        <dbReference type="Proteomes" id="UP000029714"/>
    </source>
</evidence>